<name>A0A7C3J5V4_UNCW3</name>
<feature type="domain" description="Secretion system C-terminal sorting" evidence="2">
    <location>
        <begin position="1194"/>
        <end position="1267"/>
    </location>
</feature>
<sequence length="1270" mass="140689">MKKLLTLTLVVLFVAVAVFAVPARPGFRVFEQPDGTKFIAQLKGDEHFHFAETEDRYSIIRNSEGWWTYANKVDGLLVPSLFLVGKDNPPFPKGLRPDPDKVAALPGNELKQINWAKLFNINDEATKAGYTDRKFLVILGCFDDSSFLGTVKPSGDWSILPWTLRTGFTSGRNGGTAHDSLYWDSVFFSNSPGSFRTFFKEISFGRWIIDTACHVQGPLSSGKTYGAYGDGAELTYMQDIIYRSSGRMKYGTTHRADQNAYSDYDGDGDGYVDHWIVVRAGGEQSATGSLKDMWATKYTTTVATTTGATVRNPTNAGELTDSLSKTWTSAQLLDTQFVRSYTMGIGVHAHESFHAFSAPDLYDYGYQGEPADIWSLMDAGSWTGDGIQSGSRPPHPGAMLQYSFRGYPESGDTTAGFMPDDWDQLITTNGRYFVVGLSVDSSKGGPRFMMIRNSAFTTAGEYFFVENRANKGFFESCFPEHGLIIVHYDPSEKGTYYNEGPDYYTYWVEQRGFDPQIHVTYPNDTIYRDAGQAPYFAGDDYEFTNLTKAGANVNGSTTNFGPYIISISAPGDTMWFTVDNATVPAGASFAYKSHTVKDTLTNYSNNNGYVDPDEIVDLIIAIKNVGGNASSVTAKLRHKYGLATVIDSTANYGTINSLATVSNTSDVFRIKVKPGCPTDTILFFTVYVTSSNGSNEFEFGIKLNSTPLLYTTEVRNISGSLRDAAGIDLMYFPDISDWLFMTAGTGLGAIYGTGAKKMFILDLSTWGTVIKDSFVYAGANYLMCMDHDALGRIWYSSGDSAYCYDISSGSPVNVGRLRWPNSDYAGTVMKRVRGVTFDNNDSLYGYWQTYGTFEESIYGVRKSLGTLATAWDRSALLDGSSYGGKWNNGRGIEWDGTCLWSVNIFENLIYRRYPINNPSVPTNLEFKTINTISCPSVIGNYPAYDIAIQAVSSDGVTPAVPYAFGNKYYLWTMNMDNSEVTKIDITSLVLPEQVDLVPTSCTFNDATNTVTLVWKKNPLKDFVTKYIVYRSTDPNFYATSKDSVLTTTDSTATFVIPDVKGYHYFKVRAVNYQGYSFNTSDEVYSVNNTTTALNTVSLVATQKGADVYLEWEKEGVNNGSAWEVSRAKDNGQFEVVGSVDFRSTKFVDNRITDNGTYTYKLDLVKLGGEKVTYGQTSLKFFNPYIFKLYQLDTNPVKGSFNVNFSIDHEDFVSLKVYSITGQVVATLANGVMTPGRYSVKVDENKLSAGIYYVVLTQGTKKDNMKVTILK</sequence>
<dbReference type="Pfam" id="PF05547">
    <property type="entry name" value="Peptidase_M6"/>
    <property type="match status" value="1"/>
</dbReference>
<dbReference type="Gene3D" id="2.60.40.4070">
    <property type="match status" value="1"/>
</dbReference>
<dbReference type="SUPFAM" id="SSF49265">
    <property type="entry name" value="Fibronectin type III"/>
    <property type="match status" value="1"/>
</dbReference>
<gene>
    <name evidence="3" type="ORF">ENS15_02585</name>
</gene>
<dbReference type="PANTHER" id="PTHR41775:SF1">
    <property type="entry name" value="PEPTIDASE M6-LIKE DOMAIN-CONTAINING PROTEIN"/>
    <property type="match status" value="1"/>
</dbReference>
<comment type="caution">
    <text evidence="3">The sequence shown here is derived from an EMBL/GenBank/DDBJ whole genome shotgun (WGS) entry which is preliminary data.</text>
</comment>
<dbReference type="GO" id="GO:0008233">
    <property type="term" value="F:peptidase activity"/>
    <property type="evidence" value="ECO:0007669"/>
    <property type="project" value="InterPro"/>
</dbReference>
<dbReference type="InterPro" id="IPR036116">
    <property type="entry name" value="FN3_sf"/>
</dbReference>
<accession>A0A7C3J5V4</accession>
<dbReference type="Gene3D" id="2.60.40.10">
    <property type="entry name" value="Immunoglobulins"/>
    <property type="match status" value="2"/>
</dbReference>
<dbReference type="InterPro" id="IPR013783">
    <property type="entry name" value="Ig-like_fold"/>
</dbReference>
<feature type="domain" description="Peptidase M6-like" evidence="1">
    <location>
        <begin position="255"/>
        <end position="387"/>
    </location>
</feature>
<dbReference type="InterPro" id="IPR008757">
    <property type="entry name" value="Peptidase_M6-like_domain"/>
</dbReference>
<dbReference type="EMBL" id="DSTT01000003">
    <property type="protein sequence ID" value="HFK23528.1"/>
    <property type="molecule type" value="Genomic_DNA"/>
</dbReference>
<evidence type="ECO:0000259" key="2">
    <source>
        <dbReference type="Pfam" id="PF18962"/>
    </source>
</evidence>
<dbReference type="Pfam" id="PF18962">
    <property type="entry name" value="Por_Secre_tail"/>
    <property type="match status" value="1"/>
</dbReference>
<dbReference type="NCBIfam" id="TIGR04183">
    <property type="entry name" value="Por_Secre_tail"/>
    <property type="match status" value="1"/>
</dbReference>
<protein>
    <submittedName>
        <fullName evidence="3">T9SS type A sorting domain-containing protein</fullName>
    </submittedName>
</protein>
<reference evidence="3" key="1">
    <citation type="journal article" date="2020" name="mSystems">
        <title>Genome- and Community-Level Interaction Insights into Carbon Utilization and Element Cycling Functions of Hydrothermarchaeota in Hydrothermal Sediment.</title>
        <authorList>
            <person name="Zhou Z."/>
            <person name="Liu Y."/>
            <person name="Xu W."/>
            <person name="Pan J."/>
            <person name="Luo Z.H."/>
            <person name="Li M."/>
        </authorList>
    </citation>
    <scope>NUCLEOTIDE SEQUENCE [LARGE SCALE GENOMIC DNA]</scope>
    <source>
        <strain evidence="3">SpSt-464</strain>
    </source>
</reference>
<organism evidence="3">
    <name type="scientific">candidate division WOR-3 bacterium</name>
    <dbReference type="NCBI Taxonomy" id="2052148"/>
    <lineage>
        <taxon>Bacteria</taxon>
        <taxon>Bacteria division WOR-3</taxon>
    </lineage>
</organism>
<dbReference type="PANTHER" id="PTHR41775">
    <property type="entry name" value="SECRETED PROTEIN-RELATED"/>
    <property type="match status" value="1"/>
</dbReference>
<dbReference type="GO" id="GO:0006508">
    <property type="term" value="P:proteolysis"/>
    <property type="evidence" value="ECO:0007669"/>
    <property type="project" value="InterPro"/>
</dbReference>
<evidence type="ECO:0000313" key="3">
    <source>
        <dbReference type="EMBL" id="HFK23528.1"/>
    </source>
</evidence>
<dbReference type="AlphaFoldDB" id="A0A7C3J5V4"/>
<dbReference type="InterPro" id="IPR026444">
    <property type="entry name" value="Secre_tail"/>
</dbReference>
<proteinExistence type="predicted"/>
<evidence type="ECO:0000259" key="1">
    <source>
        <dbReference type="Pfam" id="PF05547"/>
    </source>
</evidence>